<gene>
    <name evidence="2" type="ORF">MNBD_GAMMA20-1249</name>
</gene>
<reference evidence="2" key="1">
    <citation type="submission" date="2018-06" db="EMBL/GenBank/DDBJ databases">
        <authorList>
            <person name="Zhirakovskaya E."/>
        </authorList>
    </citation>
    <scope>NUCLEOTIDE SEQUENCE</scope>
</reference>
<organism evidence="2">
    <name type="scientific">hydrothermal vent metagenome</name>
    <dbReference type="NCBI Taxonomy" id="652676"/>
    <lineage>
        <taxon>unclassified sequences</taxon>
        <taxon>metagenomes</taxon>
        <taxon>ecological metagenomes</taxon>
    </lineage>
</organism>
<keyword evidence="1" id="KW-0812">Transmembrane</keyword>
<keyword evidence="1" id="KW-1133">Transmembrane helix</keyword>
<dbReference type="EMBL" id="UOFU01000130">
    <property type="protein sequence ID" value="VAW97777.1"/>
    <property type="molecule type" value="Genomic_DNA"/>
</dbReference>
<evidence type="ECO:0008006" key="3">
    <source>
        <dbReference type="Google" id="ProtNLM"/>
    </source>
</evidence>
<feature type="transmembrane region" description="Helical" evidence="1">
    <location>
        <begin position="68"/>
        <end position="87"/>
    </location>
</feature>
<sequence length="179" mass="19051">MNRHKHHFVAGVFGNEDRAFTVVEDMIEHDFPMDQVSVLHRAGGQGDDVLGIAYSDEKERFKVWGTQGALWGALGGLLAGTAGLVLLPGVGPLLIAGPIVDAIAGAITGAGLMTGGAAVTHVTIGLRRMGIPEEYLETLHDAIMEGKTVLIFNSGDDNPEVWRQKLAWQGAEPVLVMQS</sequence>
<evidence type="ECO:0000256" key="1">
    <source>
        <dbReference type="SAM" id="Phobius"/>
    </source>
</evidence>
<dbReference type="AlphaFoldDB" id="A0A3B1AE86"/>
<keyword evidence="1" id="KW-0472">Membrane</keyword>
<accession>A0A3B1AE86</accession>
<dbReference type="PANTHER" id="PTHR36109">
    <property type="entry name" value="MEMBRANE PROTEIN-RELATED"/>
    <property type="match status" value="1"/>
</dbReference>
<dbReference type="PANTHER" id="PTHR36109:SF2">
    <property type="entry name" value="MEMBRANE PROTEIN"/>
    <property type="match status" value="1"/>
</dbReference>
<evidence type="ECO:0000313" key="2">
    <source>
        <dbReference type="EMBL" id="VAW97777.1"/>
    </source>
</evidence>
<feature type="transmembrane region" description="Helical" evidence="1">
    <location>
        <begin position="93"/>
        <end position="119"/>
    </location>
</feature>
<name>A0A3B1AE86_9ZZZZ</name>
<proteinExistence type="predicted"/>
<dbReference type="InterPro" id="IPR052948">
    <property type="entry name" value="Low_temp-induced_all0457"/>
</dbReference>
<protein>
    <recommendedName>
        <fullName evidence="3">DUF1269 domain-containing protein</fullName>
    </recommendedName>
</protein>